<protein>
    <recommendedName>
        <fullName evidence="2 8">Shikimate dehydrogenase (NADP(+))</fullName>
        <shortName evidence="8">SDH</shortName>
        <ecNumber evidence="2 8">1.1.1.25</ecNumber>
    </recommendedName>
</protein>
<feature type="binding site" evidence="8">
    <location>
        <begin position="127"/>
        <end position="131"/>
    </location>
    <ligand>
        <name>NADP(+)</name>
        <dbReference type="ChEBI" id="CHEBI:58349"/>
    </ligand>
</feature>
<evidence type="ECO:0000256" key="7">
    <source>
        <dbReference type="ARBA" id="ARBA00049442"/>
    </source>
</evidence>
<evidence type="ECO:0000259" key="10">
    <source>
        <dbReference type="Pfam" id="PF08501"/>
    </source>
</evidence>
<dbReference type="Pfam" id="PF01488">
    <property type="entry name" value="Shikimate_DH"/>
    <property type="match status" value="1"/>
</dbReference>
<dbReference type="SUPFAM" id="SSF51735">
    <property type="entry name" value="NAD(P)-binding Rossmann-fold domains"/>
    <property type="match status" value="1"/>
</dbReference>
<comment type="catalytic activity">
    <reaction evidence="7 8">
        <text>shikimate + NADP(+) = 3-dehydroshikimate + NADPH + H(+)</text>
        <dbReference type="Rhea" id="RHEA:17737"/>
        <dbReference type="ChEBI" id="CHEBI:15378"/>
        <dbReference type="ChEBI" id="CHEBI:16630"/>
        <dbReference type="ChEBI" id="CHEBI:36208"/>
        <dbReference type="ChEBI" id="CHEBI:57783"/>
        <dbReference type="ChEBI" id="CHEBI:58349"/>
        <dbReference type="EC" id="1.1.1.25"/>
    </reaction>
</comment>
<evidence type="ECO:0000313" key="13">
    <source>
        <dbReference type="Proteomes" id="UP000076865"/>
    </source>
</evidence>
<feature type="binding site" evidence="8">
    <location>
        <position position="242"/>
    </location>
    <ligand>
        <name>NADP(+)</name>
        <dbReference type="ChEBI" id="CHEBI:58349"/>
    </ligand>
</feature>
<feature type="binding site" evidence="8">
    <location>
        <position position="219"/>
    </location>
    <ligand>
        <name>NADP(+)</name>
        <dbReference type="ChEBI" id="CHEBI:58349"/>
    </ligand>
</feature>
<dbReference type="FunFam" id="3.40.50.10860:FF:000004">
    <property type="entry name" value="Quinate/shikimate dehydrogenase"/>
    <property type="match status" value="1"/>
</dbReference>
<dbReference type="GO" id="GO:0019632">
    <property type="term" value="P:shikimate metabolic process"/>
    <property type="evidence" value="ECO:0007669"/>
    <property type="project" value="InterPro"/>
</dbReference>
<reference evidence="12 13" key="1">
    <citation type="journal article" date="2006" name="Syst. Appl. Microbiol.">
        <title>Anoxybacillus amylolyticus sp. nov., a thermophilic amylase producing bacterium isolated from Mount Rittmann (Antarctica).</title>
        <authorList>
            <person name="Poli A."/>
            <person name="Esposito E."/>
            <person name="Lama L."/>
            <person name="Orlando P."/>
            <person name="Nicolaus G."/>
            <person name="de Appolonia F."/>
            <person name="Gambacorta A."/>
            <person name="Nicolaus B."/>
        </authorList>
    </citation>
    <scope>NUCLEOTIDE SEQUENCE [LARGE SCALE GENOMIC DNA]</scope>
    <source>
        <strain evidence="12 13">DSM 15939</strain>
    </source>
</reference>
<comment type="pathway">
    <text evidence="1 8">Metabolic intermediate biosynthesis; chorismate biosynthesis; chorismate from D-erythrose 4-phosphate and phosphoenolpyruvate: step 4/7.</text>
</comment>
<evidence type="ECO:0000259" key="11">
    <source>
        <dbReference type="Pfam" id="PF18317"/>
    </source>
</evidence>
<accession>A0A160F497</accession>
<dbReference type="InterPro" id="IPR013708">
    <property type="entry name" value="Shikimate_DH-bd_N"/>
</dbReference>
<comment type="subunit">
    <text evidence="8">Homodimer.</text>
</comment>
<feature type="binding site" evidence="8">
    <location>
        <position position="221"/>
    </location>
    <ligand>
        <name>shikimate</name>
        <dbReference type="ChEBI" id="CHEBI:36208"/>
    </ligand>
</feature>
<feature type="binding site" evidence="8">
    <location>
        <position position="102"/>
    </location>
    <ligand>
        <name>shikimate</name>
        <dbReference type="ChEBI" id="CHEBI:36208"/>
    </ligand>
</feature>
<comment type="function">
    <text evidence="8">Involved in the biosynthesis of the chorismate, which leads to the biosynthesis of aromatic amino acids. Catalyzes the reversible NADPH linked reduction of 3-dehydroshikimate (DHSA) to yield shikimate (SA).</text>
</comment>
<dbReference type="OrthoDB" id="9792692at2"/>
<dbReference type="NCBIfam" id="TIGR00507">
    <property type="entry name" value="aroE"/>
    <property type="match status" value="1"/>
</dbReference>
<dbReference type="InterPro" id="IPR046346">
    <property type="entry name" value="Aminoacid_DH-like_N_sf"/>
</dbReference>
<dbReference type="Gene3D" id="3.40.50.10860">
    <property type="entry name" value="Leucine Dehydrogenase, chain A, domain 1"/>
    <property type="match status" value="1"/>
</dbReference>
<dbReference type="Gene3D" id="3.40.50.720">
    <property type="entry name" value="NAD(P)-binding Rossmann-like Domain"/>
    <property type="match status" value="1"/>
</dbReference>
<keyword evidence="5 8" id="KW-0560">Oxidoreductase</keyword>
<dbReference type="InterPro" id="IPR041121">
    <property type="entry name" value="SDH_C"/>
</dbReference>
<evidence type="ECO:0000256" key="2">
    <source>
        <dbReference type="ARBA" id="ARBA00012962"/>
    </source>
</evidence>
<sequence>MKQLYGVIGCPIHHSLSPLMHNDAFQTLGIDAHYHAFYVEKEALPAAIEGIKALGIAGINVTIPHKTAVIALLDSVDETAKRIGAVNTIVRENDRLIGYNTDGPGFVRALIEETNTMIQGKRILLIGAGGAARGIYFSLATAQAEQIDICNRTKEKAEQLIEESDILVSGRAYSLIEAEERLSQYDIIINTTSVGLSPNVDAMPLSLDHLNERTIVSDIIYNPLETKWLKEARKKGAIVQNGVGMFVYQGALAFEKWTGVFPDVERMKQVVIQQLGGKTC</sequence>
<dbReference type="NCBIfam" id="NF001310">
    <property type="entry name" value="PRK00258.1-2"/>
    <property type="match status" value="1"/>
</dbReference>
<dbReference type="InterPro" id="IPR006151">
    <property type="entry name" value="Shikm_DH/Glu-tRNA_Rdtase"/>
</dbReference>
<feature type="binding site" evidence="8">
    <location>
        <begin position="15"/>
        <end position="17"/>
    </location>
    <ligand>
        <name>shikimate</name>
        <dbReference type="ChEBI" id="CHEBI:36208"/>
    </ligand>
</feature>
<dbReference type="Pfam" id="PF18317">
    <property type="entry name" value="SDH_C"/>
    <property type="match status" value="1"/>
</dbReference>
<dbReference type="InterPro" id="IPR022893">
    <property type="entry name" value="Shikimate_DH_fam"/>
</dbReference>
<dbReference type="GO" id="GO:0004764">
    <property type="term" value="F:shikimate 3-dehydrogenase (NADP+) activity"/>
    <property type="evidence" value="ECO:0007669"/>
    <property type="project" value="UniProtKB-UniRule"/>
</dbReference>
<keyword evidence="6 8" id="KW-0057">Aromatic amino acid biosynthesis</keyword>
<feature type="domain" description="Quinate/shikimate 5-dehydrogenase/glutamyl-tRNA reductase" evidence="9">
    <location>
        <begin position="116"/>
        <end position="193"/>
    </location>
</feature>
<comment type="similarity">
    <text evidence="8">Belongs to the shikimate dehydrogenase family.</text>
</comment>
<dbReference type="RefSeq" id="WP_066326290.1">
    <property type="nucleotide sequence ID" value="NZ_CP015438.1"/>
</dbReference>
<evidence type="ECO:0000259" key="9">
    <source>
        <dbReference type="Pfam" id="PF01488"/>
    </source>
</evidence>
<dbReference type="NCBIfam" id="NF001319">
    <property type="entry name" value="PRK00258.3-3"/>
    <property type="match status" value="1"/>
</dbReference>
<keyword evidence="13" id="KW-1185">Reference proteome</keyword>
<dbReference type="KEGG" id="aamy:GFC30_2720"/>
<evidence type="ECO:0000256" key="8">
    <source>
        <dbReference type="HAMAP-Rule" id="MF_00222"/>
    </source>
</evidence>
<dbReference type="Proteomes" id="UP000076865">
    <property type="component" value="Chromosome"/>
</dbReference>
<dbReference type="PATRIC" id="fig|294699.3.peg.2801"/>
<evidence type="ECO:0000256" key="5">
    <source>
        <dbReference type="ARBA" id="ARBA00023002"/>
    </source>
</evidence>
<dbReference type="Pfam" id="PF08501">
    <property type="entry name" value="Shikimate_dh_N"/>
    <property type="match status" value="1"/>
</dbReference>
<dbReference type="HAMAP" id="MF_00222">
    <property type="entry name" value="Shikimate_DH_AroE"/>
    <property type="match status" value="1"/>
</dbReference>
<dbReference type="PANTHER" id="PTHR21089">
    <property type="entry name" value="SHIKIMATE DEHYDROGENASE"/>
    <property type="match status" value="1"/>
</dbReference>
<dbReference type="CDD" id="cd01065">
    <property type="entry name" value="NAD_bind_Shikimate_DH"/>
    <property type="match status" value="1"/>
</dbReference>
<feature type="binding site" evidence="8">
    <location>
        <position position="87"/>
    </location>
    <ligand>
        <name>shikimate</name>
        <dbReference type="ChEBI" id="CHEBI:36208"/>
    </ligand>
</feature>
<keyword evidence="4 8" id="KW-0521">NADP</keyword>
<dbReference type="InterPro" id="IPR036291">
    <property type="entry name" value="NAD(P)-bd_dom_sf"/>
</dbReference>
<organism evidence="12 13">
    <name type="scientific">Anoxybacteroides amylolyticum</name>
    <dbReference type="NCBI Taxonomy" id="294699"/>
    <lineage>
        <taxon>Bacteria</taxon>
        <taxon>Bacillati</taxon>
        <taxon>Bacillota</taxon>
        <taxon>Bacilli</taxon>
        <taxon>Bacillales</taxon>
        <taxon>Anoxybacillaceae</taxon>
        <taxon>Anoxybacteroides</taxon>
    </lineage>
</organism>
<keyword evidence="3 8" id="KW-0028">Amino-acid biosynthesis</keyword>
<proteinExistence type="inferred from homology"/>
<dbReference type="EC" id="1.1.1.25" evidence="2 8"/>
<dbReference type="GO" id="GO:0008652">
    <property type="term" value="P:amino acid biosynthetic process"/>
    <property type="evidence" value="ECO:0007669"/>
    <property type="project" value="UniProtKB-KW"/>
</dbReference>
<feature type="binding site" evidence="8">
    <location>
        <position position="249"/>
    </location>
    <ligand>
        <name>shikimate</name>
        <dbReference type="ChEBI" id="CHEBI:36208"/>
    </ligand>
</feature>
<gene>
    <name evidence="8 12" type="primary">aroE</name>
    <name evidence="12" type="ORF">GFC30_2720</name>
</gene>
<evidence type="ECO:0000313" key="12">
    <source>
        <dbReference type="EMBL" id="ANB60831.1"/>
    </source>
</evidence>
<evidence type="ECO:0000256" key="3">
    <source>
        <dbReference type="ARBA" id="ARBA00022605"/>
    </source>
</evidence>
<evidence type="ECO:0000256" key="6">
    <source>
        <dbReference type="ARBA" id="ARBA00023141"/>
    </source>
</evidence>
<dbReference type="GO" id="GO:0005829">
    <property type="term" value="C:cytosol"/>
    <property type="evidence" value="ECO:0007669"/>
    <property type="project" value="TreeGrafter"/>
</dbReference>
<feature type="binding site" evidence="8">
    <location>
        <position position="78"/>
    </location>
    <ligand>
        <name>NADP(+)</name>
        <dbReference type="ChEBI" id="CHEBI:58349"/>
    </ligand>
</feature>
<feature type="domain" description="Shikimate dehydrogenase substrate binding N-terminal" evidence="10">
    <location>
        <begin position="7"/>
        <end position="89"/>
    </location>
</feature>
<feature type="domain" description="SDH C-terminal" evidence="11">
    <location>
        <begin position="242"/>
        <end position="271"/>
    </location>
</feature>
<evidence type="ECO:0000256" key="1">
    <source>
        <dbReference type="ARBA" id="ARBA00004871"/>
    </source>
</evidence>
<feature type="binding site" evidence="8">
    <location>
        <begin position="151"/>
        <end position="156"/>
    </location>
    <ligand>
        <name>NADP(+)</name>
        <dbReference type="ChEBI" id="CHEBI:58349"/>
    </ligand>
</feature>
<dbReference type="SUPFAM" id="SSF53223">
    <property type="entry name" value="Aminoacid dehydrogenase-like, N-terminal domain"/>
    <property type="match status" value="1"/>
</dbReference>
<feature type="active site" description="Proton acceptor" evidence="8">
    <location>
        <position position="66"/>
    </location>
</feature>
<dbReference type="EMBL" id="CP015438">
    <property type="protein sequence ID" value="ANB60831.1"/>
    <property type="molecule type" value="Genomic_DNA"/>
</dbReference>
<dbReference type="UniPathway" id="UPA00053">
    <property type="reaction ID" value="UER00087"/>
</dbReference>
<dbReference type="PANTHER" id="PTHR21089:SF1">
    <property type="entry name" value="BIFUNCTIONAL 3-DEHYDROQUINATE DEHYDRATASE_SHIKIMATE DEHYDROGENASE, CHLOROPLASTIC"/>
    <property type="match status" value="1"/>
</dbReference>
<dbReference type="AlphaFoldDB" id="A0A160F497"/>
<dbReference type="GO" id="GO:0050661">
    <property type="term" value="F:NADP binding"/>
    <property type="evidence" value="ECO:0007669"/>
    <property type="project" value="InterPro"/>
</dbReference>
<name>A0A160F497_9BACL</name>
<dbReference type="GO" id="GO:0009423">
    <property type="term" value="P:chorismate biosynthetic process"/>
    <property type="evidence" value="ECO:0007669"/>
    <property type="project" value="UniProtKB-UniRule"/>
</dbReference>
<dbReference type="GO" id="GO:0009073">
    <property type="term" value="P:aromatic amino acid family biosynthetic process"/>
    <property type="evidence" value="ECO:0007669"/>
    <property type="project" value="UniProtKB-KW"/>
</dbReference>
<dbReference type="InterPro" id="IPR011342">
    <property type="entry name" value="Shikimate_DH"/>
</dbReference>
<evidence type="ECO:0000256" key="4">
    <source>
        <dbReference type="ARBA" id="ARBA00022857"/>
    </source>
</evidence>
<feature type="binding site" evidence="8">
    <location>
        <position position="62"/>
    </location>
    <ligand>
        <name>shikimate</name>
        <dbReference type="ChEBI" id="CHEBI:36208"/>
    </ligand>
</feature>